<reference evidence="1 2" key="1">
    <citation type="submission" date="2022-04" db="EMBL/GenBank/DDBJ databases">
        <title>Leucobacter sp. isolated from rhizosphere of garlic.</title>
        <authorList>
            <person name="Won M."/>
            <person name="Lee C.-M."/>
            <person name="Woen H.-Y."/>
            <person name="Kwon S.-W."/>
        </authorList>
    </citation>
    <scope>NUCLEOTIDE SEQUENCE [LARGE SCALE GENOMIC DNA]</scope>
    <source>
        <strain evidence="1 2">H21R-40</strain>
    </source>
</reference>
<dbReference type="RefSeq" id="WP_244727285.1">
    <property type="nucleotide sequence ID" value="NZ_CP095045.1"/>
</dbReference>
<accession>A0ABY4FKB9</accession>
<keyword evidence="2" id="KW-1185">Reference proteome</keyword>
<protein>
    <submittedName>
        <fullName evidence="1">DUF1684 domain-containing protein</fullName>
    </submittedName>
</protein>
<evidence type="ECO:0000313" key="1">
    <source>
        <dbReference type="EMBL" id="UOQ56817.1"/>
    </source>
</evidence>
<dbReference type="PANTHER" id="PTHR41913:SF1">
    <property type="entry name" value="DUF1684 DOMAIN-CONTAINING PROTEIN"/>
    <property type="match status" value="1"/>
</dbReference>
<gene>
    <name evidence="1" type="ORF">MUN78_14270</name>
</gene>
<proteinExistence type="predicted"/>
<dbReference type="InterPro" id="IPR012467">
    <property type="entry name" value="DUF1684"/>
</dbReference>
<sequence length="281" mass="29422">MTERTVPVGTDPASSASTPFTDAHAAWHAEVEAARTAPYGPLSPTAMHWLSGEPRRLPGLPGIWSADGEGLVTVELEPGDGVSRGGEAVSGTIELGPLTGMAGTALAWGEVQLDIAARSGGIIVRPRDPNAPARTDYTGTRTFAPREEWRVTARFTPHARAGVEVPSAAGADRTQHYDSSGIAEFEVDGETVALTLFGSAEAGDLRAIFADATGGELTFPAARNVSVDPVDDTTVVIDFNRATNPPCAYSDSATCPFPPPENRLRIRVEAGELRPGVEPPA</sequence>
<name>A0ABY4FKB9_9MICO</name>
<dbReference type="Proteomes" id="UP000831786">
    <property type="component" value="Chromosome"/>
</dbReference>
<dbReference type="EMBL" id="CP095045">
    <property type="protein sequence ID" value="UOQ56817.1"/>
    <property type="molecule type" value="Genomic_DNA"/>
</dbReference>
<organism evidence="1 2">
    <name type="scientific">Leucobacter allii</name>
    <dbReference type="NCBI Taxonomy" id="2932247"/>
    <lineage>
        <taxon>Bacteria</taxon>
        <taxon>Bacillati</taxon>
        <taxon>Actinomycetota</taxon>
        <taxon>Actinomycetes</taxon>
        <taxon>Micrococcales</taxon>
        <taxon>Microbacteriaceae</taxon>
        <taxon>Leucobacter</taxon>
    </lineage>
</organism>
<evidence type="ECO:0000313" key="2">
    <source>
        <dbReference type="Proteomes" id="UP000831786"/>
    </source>
</evidence>
<dbReference type="Pfam" id="PF07920">
    <property type="entry name" value="DUF1684"/>
    <property type="match status" value="1"/>
</dbReference>
<dbReference type="PANTHER" id="PTHR41913">
    <property type="entry name" value="DUF1684 DOMAIN-CONTAINING PROTEIN"/>
    <property type="match status" value="1"/>
</dbReference>